<comment type="caution">
    <text evidence="1">The sequence shown here is derived from an EMBL/GenBank/DDBJ whole genome shotgun (WGS) entry which is preliminary data.</text>
</comment>
<dbReference type="Gramene" id="OMP11058">
    <property type="protein sequence ID" value="OMP11058"/>
    <property type="gene ID" value="CCACVL1_00694"/>
</dbReference>
<proteinExistence type="predicted"/>
<reference evidence="1 2" key="1">
    <citation type="submission" date="2013-09" db="EMBL/GenBank/DDBJ databases">
        <title>Corchorus capsularis genome sequencing.</title>
        <authorList>
            <person name="Alam M."/>
            <person name="Haque M.S."/>
            <person name="Islam M.S."/>
            <person name="Emdad E.M."/>
            <person name="Islam M.M."/>
            <person name="Ahmed B."/>
            <person name="Halim A."/>
            <person name="Hossen Q.M.M."/>
            <person name="Hossain M.Z."/>
            <person name="Ahmed R."/>
            <person name="Khan M.M."/>
            <person name="Islam R."/>
            <person name="Rashid M.M."/>
            <person name="Khan S.A."/>
            <person name="Rahman M.S."/>
            <person name="Alam M."/>
        </authorList>
    </citation>
    <scope>NUCLEOTIDE SEQUENCE [LARGE SCALE GENOMIC DNA]</scope>
    <source>
        <strain evidence="2">cv. CVL-1</strain>
        <tissue evidence="1">Whole seedling</tissue>
    </source>
</reference>
<gene>
    <name evidence="1" type="ORF">CCACVL1_00694</name>
</gene>
<accession>A0A1R3KVI5</accession>
<evidence type="ECO:0000313" key="2">
    <source>
        <dbReference type="Proteomes" id="UP000188268"/>
    </source>
</evidence>
<evidence type="ECO:0000313" key="1">
    <source>
        <dbReference type="EMBL" id="OMP11058.1"/>
    </source>
</evidence>
<feature type="non-terminal residue" evidence="1">
    <location>
        <position position="1"/>
    </location>
</feature>
<dbReference type="AlphaFoldDB" id="A0A1R3KVI5"/>
<sequence>EWRNGGDVSKKETSGKLGVLGLRERKIWCVGHMGLHVIRIT</sequence>
<dbReference type="Proteomes" id="UP000188268">
    <property type="component" value="Unassembled WGS sequence"/>
</dbReference>
<keyword evidence="2" id="KW-1185">Reference proteome</keyword>
<dbReference type="EMBL" id="AWWV01001622">
    <property type="protein sequence ID" value="OMP11058.1"/>
    <property type="molecule type" value="Genomic_DNA"/>
</dbReference>
<organism evidence="1 2">
    <name type="scientific">Corchorus capsularis</name>
    <name type="common">Jute</name>
    <dbReference type="NCBI Taxonomy" id="210143"/>
    <lineage>
        <taxon>Eukaryota</taxon>
        <taxon>Viridiplantae</taxon>
        <taxon>Streptophyta</taxon>
        <taxon>Embryophyta</taxon>
        <taxon>Tracheophyta</taxon>
        <taxon>Spermatophyta</taxon>
        <taxon>Magnoliopsida</taxon>
        <taxon>eudicotyledons</taxon>
        <taxon>Gunneridae</taxon>
        <taxon>Pentapetalae</taxon>
        <taxon>rosids</taxon>
        <taxon>malvids</taxon>
        <taxon>Malvales</taxon>
        <taxon>Malvaceae</taxon>
        <taxon>Grewioideae</taxon>
        <taxon>Apeibeae</taxon>
        <taxon>Corchorus</taxon>
    </lineage>
</organism>
<protein>
    <submittedName>
        <fullName evidence="1">Uncharacterized protein</fullName>
    </submittedName>
</protein>
<name>A0A1R3KVI5_COCAP</name>